<evidence type="ECO:0000313" key="5">
    <source>
        <dbReference type="Proteomes" id="UP000320390"/>
    </source>
</evidence>
<evidence type="ECO:0000259" key="3">
    <source>
        <dbReference type="Pfam" id="PF14870"/>
    </source>
</evidence>
<dbReference type="Proteomes" id="UP000320390">
    <property type="component" value="Chromosome"/>
</dbReference>
<proteinExistence type="predicted"/>
<dbReference type="Gene3D" id="2.130.10.10">
    <property type="entry name" value="YVTN repeat-like/Quinoprotein amine dehydrogenase"/>
    <property type="match status" value="2"/>
</dbReference>
<dbReference type="AlphaFoldDB" id="A0A518EYX3"/>
<dbReference type="SUPFAM" id="SSF110296">
    <property type="entry name" value="Oligoxyloglucan reducing end-specific cellobiohydrolase"/>
    <property type="match status" value="1"/>
</dbReference>
<name>A0A518EYX3_9BACT</name>
<dbReference type="PANTHER" id="PTHR47199">
    <property type="entry name" value="PHOTOSYSTEM II STABILITY/ASSEMBLY FACTOR HCF136, CHLOROPLASTIC"/>
    <property type="match status" value="1"/>
</dbReference>
<reference evidence="4 5" key="1">
    <citation type="submission" date="2019-02" db="EMBL/GenBank/DDBJ databases">
        <title>Deep-cultivation of Planctomycetes and their phenomic and genomic characterization uncovers novel biology.</title>
        <authorList>
            <person name="Wiegand S."/>
            <person name="Jogler M."/>
            <person name="Boedeker C."/>
            <person name="Pinto D."/>
            <person name="Vollmers J."/>
            <person name="Rivas-Marin E."/>
            <person name="Kohn T."/>
            <person name="Peeters S.H."/>
            <person name="Heuer A."/>
            <person name="Rast P."/>
            <person name="Oberbeckmann S."/>
            <person name="Bunk B."/>
            <person name="Jeske O."/>
            <person name="Meyerdierks A."/>
            <person name="Storesund J.E."/>
            <person name="Kallscheuer N."/>
            <person name="Luecker S."/>
            <person name="Lage O.M."/>
            <person name="Pohl T."/>
            <person name="Merkel B.J."/>
            <person name="Hornburger P."/>
            <person name="Mueller R.-W."/>
            <person name="Bruemmer F."/>
            <person name="Labrenz M."/>
            <person name="Spormann A.M."/>
            <person name="Op den Camp H."/>
            <person name="Overmann J."/>
            <person name="Amann R."/>
            <person name="Jetten M.S.M."/>
            <person name="Mascher T."/>
            <person name="Medema M.H."/>
            <person name="Devos D.P."/>
            <person name="Kaster A.-K."/>
            <person name="Ovreas L."/>
            <person name="Rohde M."/>
            <person name="Galperin M.Y."/>
            <person name="Jogler C."/>
        </authorList>
    </citation>
    <scope>NUCLEOTIDE SEQUENCE [LARGE SCALE GENOMIC DNA]</scope>
    <source>
        <strain evidence="4 5">Poly30</strain>
    </source>
</reference>
<dbReference type="Pfam" id="PF14870">
    <property type="entry name" value="PSII_BNR"/>
    <property type="match status" value="1"/>
</dbReference>
<evidence type="ECO:0000256" key="2">
    <source>
        <dbReference type="ARBA" id="ARBA00023276"/>
    </source>
</evidence>
<dbReference type="RefSeq" id="WP_145203371.1">
    <property type="nucleotide sequence ID" value="NZ_CP036434.1"/>
</dbReference>
<gene>
    <name evidence="4" type="primary">hcf136_4</name>
    <name evidence="4" type="ORF">Poly30_48350</name>
</gene>
<organism evidence="4 5">
    <name type="scientific">Saltatorellus ferox</name>
    <dbReference type="NCBI Taxonomy" id="2528018"/>
    <lineage>
        <taxon>Bacteria</taxon>
        <taxon>Pseudomonadati</taxon>
        <taxon>Planctomycetota</taxon>
        <taxon>Planctomycetia</taxon>
        <taxon>Planctomycetia incertae sedis</taxon>
        <taxon>Saltatorellus</taxon>
    </lineage>
</organism>
<keyword evidence="5" id="KW-1185">Reference proteome</keyword>
<keyword evidence="2" id="KW-0604">Photosystem II</keyword>
<evidence type="ECO:0000313" key="4">
    <source>
        <dbReference type="EMBL" id="QDV09277.1"/>
    </source>
</evidence>
<dbReference type="PANTHER" id="PTHR47199:SF2">
    <property type="entry name" value="PHOTOSYSTEM II STABILITY_ASSEMBLY FACTOR HCF136, CHLOROPLASTIC"/>
    <property type="match status" value="1"/>
</dbReference>
<evidence type="ECO:0000256" key="1">
    <source>
        <dbReference type="ARBA" id="ARBA00022531"/>
    </source>
</evidence>
<keyword evidence="1" id="KW-0602">Photosynthesis</keyword>
<dbReference type="OrthoDB" id="226401at2"/>
<dbReference type="GO" id="GO:0009523">
    <property type="term" value="C:photosystem II"/>
    <property type="evidence" value="ECO:0007669"/>
    <property type="project" value="UniProtKB-KW"/>
</dbReference>
<feature type="domain" description="Photosynthesis system II assembly factor Ycf48/Hcf136-like" evidence="3">
    <location>
        <begin position="37"/>
        <end position="137"/>
    </location>
</feature>
<sequence length="306" mass="31760">MASDTRIWRTDNGGQSWTSITPSPLGTYHAIDMVGDVGYAVGTKLIKTTDGGLTWTFVEDPALRYYGIDFADAEIGHRVGEQGAIDFTDDGGMSWTSQSSGVTTTLRQIDTLGPTVALAVGDHGVVILTSDGGATWTPVSPPGVTNETLYGATIGGGTAWFSGSEAGVWRLGPPQADCEVQSYCQGKVHSGGSVAALTLFGTPNVANGSYGVGILDALPGSVAIGFESTTGPNTMPLHGGTLCVLPPLNRLSVLSLDGSGFGFYTLPMTPAMVGTTRWYQLLFRDPANPDGTGIGLTDGLRITFCP</sequence>
<accession>A0A518EYX3</accession>
<protein>
    <submittedName>
        <fullName evidence="4">Ycf48-like protein</fullName>
    </submittedName>
</protein>
<dbReference type="InterPro" id="IPR015943">
    <property type="entry name" value="WD40/YVTN_repeat-like_dom_sf"/>
</dbReference>
<dbReference type="EMBL" id="CP036434">
    <property type="protein sequence ID" value="QDV09277.1"/>
    <property type="molecule type" value="Genomic_DNA"/>
</dbReference>
<dbReference type="GO" id="GO:0015979">
    <property type="term" value="P:photosynthesis"/>
    <property type="evidence" value="ECO:0007669"/>
    <property type="project" value="UniProtKB-KW"/>
</dbReference>
<dbReference type="InterPro" id="IPR028203">
    <property type="entry name" value="PSII_CF48-like_dom"/>
</dbReference>